<dbReference type="OrthoDB" id="71867at2"/>
<dbReference type="EMBL" id="RXNR01000018">
    <property type="protein sequence ID" value="RTQ93529.1"/>
    <property type="molecule type" value="Genomic_DNA"/>
</dbReference>
<dbReference type="InterPro" id="IPR036271">
    <property type="entry name" value="Tet_transcr_reg_TetR-rel_C_sf"/>
</dbReference>
<dbReference type="RefSeq" id="WP_126293945.1">
    <property type="nucleotide sequence ID" value="NZ_RXNR01000018.1"/>
</dbReference>
<protein>
    <submittedName>
        <fullName evidence="4">TetR/AcrR family transcriptional regulator</fullName>
    </submittedName>
</protein>
<keyword evidence="2" id="KW-0804">Transcription</keyword>
<dbReference type="InterPro" id="IPR009057">
    <property type="entry name" value="Homeodomain-like_sf"/>
</dbReference>
<reference evidence="4 5" key="1">
    <citation type="submission" date="2018-12" db="EMBL/GenBank/DDBJ databases">
        <authorList>
            <person name="Yu L."/>
        </authorList>
    </citation>
    <scope>NUCLEOTIDE SEQUENCE [LARGE SCALE GENOMIC DNA]</scope>
    <source>
        <strain evidence="4 5">S5H2222</strain>
    </source>
</reference>
<dbReference type="Pfam" id="PF13305">
    <property type="entry name" value="TetR_C_33"/>
    <property type="match status" value="1"/>
</dbReference>
<dbReference type="AlphaFoldDB" id="A0A3S0JQ76"/>
<keyword evidence="5" id="KW-1185">Reference proteome</keyword>
<dbReference type="Gene3D" id="1.10.10.60">
    <property type="entry name" value="Homeodomain-like"/>
    <property type="match status" value="1"/>
</dbReference>
<comment type="caution">
    <text evidence="4">The sequence shown here is derived from an EMBL/GenBank/DDBJ whole genome shotgun (WGS) entry which is preliminary data.</text>
</comment>
<proteinExistence type="predicted"/>
<keyword evidence="1" id="KW-0805">Transcription regulation</keyword>
<sequence>MSPRVGLDVKRIIETAAELVDKEGVDSLTLATIARKLNVRPPSLFNHIEGLHSIKRELSLYGLTLFYEKIEEASREKNKNEAIFSFAYAYIQFAREHPGIYELILRAPEPDDYELQAASSRIISLLSSCFSDYNLSEEYKIHAIRALRSILHGFSTLEQKAAFGLPVSIEKTFELMIQGFIDSIK</sequence>
<dbReference type="SUPFAM" id="SSF46689">
    <property type="entry name" value="Homeodomain-like"/>
    <property type="match status" value="1"/>
</dbReference>
<gene>
    <name evidence="4" type="ORF">EKG35_08105</name>
</gene>
<dbReference type="Proteomes" id="UP000276349">
    <property type="component" value="Unassembled WGS sequence"/>
</dbReference>
<evidence type="ECO:0000313" key="5">
    <source>
        <dbReference type="Proteomes" id="UP000276349"/>
    </source>
</evidence>
<dbReference type="SUPFAM" id="SSF48498">
    <property type="entry name" value="Tetracyclin repressor-like, C-terminal domain"/>
    <property type="match status" value="1"/>
</dbReference>
<feature type="domain" description="HTH-type transcriptional regulator MT1864/Rv1816-like C-terminal" evidence="3">
    <location>
        <begin position="84"/>
        <end position="178"/>
    </location>
</feature>
<evidence type="ECO:0000256" key="1">
    <source>
        <dbReference type="ARBA" id="ARBA00023015"/>
    </source>
</evidence>
<organism evidence="4 5">
    <name type="scientific">Lysinibacillus telephonicus</name>
    <dbReference type="NCBI Taxonomy" id="1714840"/>
    <lineage>
        <taxon>Bacteria</taxon>
        <taxon>Bacillati</taxon>
        <taxon>Bacillota</taxon>
        <taxon>Bacilli</taxon>
        <taxon>Bacillales</taxon>
        <taxon>Bacillaceae</taxon>
        <taxon>Lysinibacillus</taxon>
    </lineage>
</organism>
<dbReference type="InterPro" id="IPR025996">
    <property type="entry name" value="MT1864/Rv1816-like_C"/>
</dbReference>
<dbReference type="Gene3D" id="1.10.357.10">
    <property type="entry name" value="Tetracycline Repressor, domain 2"/>
    <property type="match status" value="1"/>
</dbReference>
<evidence type="ECO:0000259" key="3">
    <source>
        <dbReference type="Pfam" id="PF13305"/>
    </source>
</evidence>
<evidence type="ECO:0000256" key="2">
    <source>
        <dbReference type="ARBA" id="ARBA00023163"/>
    </source>
</evidence>
<name>A0A3S0JQ76_9BACI</name>
<accession>A0A3S0JQ76</accession>
<evidence type="ECO:0000313" key="4">
    <source>
        <dbReference type="EMBL" id="RTQ93529.1"/>
    </source>
</evidence>